<dbReference type="RefSeq" id="WP_063616427.1">
    <property type="nucleotide sequence ID" value="NZ_CP086201.1"/>
</dbReference>
<dbReference type="PANTHER" id="PTHR43811">
    <property type="entry name" value="FKBP-TYPE PEPTIDYL-PROLYL CIS-TRANS ISOMERASE FKPA"/>
    <property type="match status" value="1"/>
</dbReference>
<reference evidence="12 13" key="1">
    <citation type="submission" date="2016-03" db="EMBL/GenBank/DDBJ databases">
        <authorList>
            <consortium name="Pathogen Informatics"/>
        </authorList>
    </citation>
    <scope>NUCLEOTIDE SEQUENCE [LARGE SCALE GENOMIC DNA]</scope>
    <source>
        <strain evidence="12">e2161</strain>
        <strain evidence="10">E2161</strain>
        <strain evidence="13">e264</strain>
        <strain evidence="11">E264</strain>
    </source>
</reference>
<dbReference type="EMBL" id="FKDD01000002">
    <property type="protein sequence ID" value="SAB48370.1"/>
    <property type="molecule type" value="Genomic_DNA"/>
</dbReference>
<organism evidence="11 13">
    <name type="scientific">Enterobacter roggenkampii</name>
    <dbReference type="NCBI Taxonomy" id="1812935"/>
    <lineage>
        <taxon>Bacteria</taxon>
        <taxon>Pseudomonadati</taxon>
        <taxon>Pseudomonadota</taxon>
        <taxon>Gammaproteobacteria</taxon>
        <taxon>Enterobacterales</taxon>
        <taxon>Enterobacteriaceae</taxon>
        <taxon>Enterobacter</taxon>
        <taxon>Enterobacter cloacae complex</taxon>
    </lineage>
</organism>
<evidence type="ECO:0000256" key="3">
    <source>
        <dbReference type="ARBA" id="ARBA00013194"/>
    </source>
</evidence>
<evidence type="ECO:0000256" key="4">
    <source>
        <dbReference type="ARBA" id="ARBA00023110"/>
    </source>
</evidence>
<evidence type="ECO:0000256" key="6">
    <source>
        <dbReference type="PROSITE-ProRule" id="PRU00277"/>
    </source>
</evidence>
<keyword evidence="12" id="KW-1185">Reference proteome</keyword>
<feature type="signal peptide" evidence="8">
    <location>
        <begin position="1"/>
        <end position="24"/>
    </location>
</feature>
<dbReference type="InterPro" id="IPR036944">
    <property type="entry name" value="PPIase_FKBP_N_sf"/>
</dbReference>
<dbReference type="Pfam" id="PF00254">
    <property type="entry name" value="FKBP_C"/>
    <property type="match status" value="1"/>
</dbReference>
<comment type="catalytic activity">
    <reaction evidence="1 6">
        <text>[protein]-peptidylproline (omega=180) = [protein]-peptidylproline (omega=0)</text>
        <dbReference type="Rhea" id="RHEA:16237"/>
        <dbReference type="Rhea" id="RHEA-COMP:10747"/>
        <dbReference type="Rhea" id="RHEA-COMP:10748"/>
        <dbReference type="ChEBI" id="CHEBI:83833"/>
        <dbReference type="ChEBI" id="CHEBI:83834"/>
        <dbReference type="EC" id="5.2.1.8"/>
    </reaction>
</comment>
<protein>
    <recommendedName>
        <fullName evidence="3 6">peptidylprolyl isomerase</fullName>
        <ecNumber evidence="3 6">5.2.1.8</ecNumber>
    </recommendedName>
</protein>
<dbReference type="Proteomes" id="UP000077063">
    <property type="component" value="Unassembled WGS sequence"/>
</dbReference>
<evidence type="ECO:0000259" key="9">
    <source>
        <dbReference type="PROSITE" id="PS50059"/>
    </source>
</evidence>
<evidence type="ECO:0000256" key="7">
    <source>
        <dbReference type="SAM" id="Coils"/>
    </source>
</evidence>
<evidence type="ECO:0000256" key="8">
    <source>
        <dbReference type="SAM" id="SignalP"/>
    </source>
</evidence>
<dbReference type="PANTHER" id="PTHR43811:SF23">
    <property type="entry name" value="FKBP-TYPE 22 KDA PEPTIDYL-PROLYL CIS-TRANS ISOMERASE"/>
    <property type="match status" value="1"/>
</dbReference>
<comment type="similarity">
    <text evidence="2">Belongs to the FKBP-type PPIase family.</text>
</comment>
<evidence type="ECO:0000313" key="11">
    <source>
        <dbReference type="EMBL" id="SAB48370.1"/>
    </source>
</evidence>
<dbReference type="InterPro" id="IPR000774">
    <property type="entry name" value="PPIase_FKBP_N"/>
</dbReference>
<evidence type="ECO:0000313" key="13">
    <source>
        <dbReference type="Proteomes" id="UP000077278"/>
    </source>
</evidence>
<dbReference type="AlphaFoldDB" id="A0ABD7KCB9"/>
<feature type="domain" description="PPIase FKBP-type" evidence="9">
    <location>
        <begin position="333"/>
        <end position="419"/>
    </location>
</feature>
<dbReference type="SUPFAM" id="SSF54534">
    <property type="entry name" value="FKBP-like"/>
    <property type="match status" value="1"/>
</dbReference>
<feature type="coiled-coil region" evidence="7">
    <location>
        <begin position="95"/>
        <end position="202"/>
    </location>
</feature>
<evidence type="ECO:0000313" key="12">
    <source>
        <dbReference type="Proteomes" id="UP000077063"/>
    </source>
</evidence>
<evidence type="ECO:0000256" key="2">
    <source>
        <dbReference type="ARBA" id="ARBA00006577"/>
    </source>
</evidence>
<feature type="chain" id="PRO_5044727906" description="peptidylprolyl isomerase" evidence="8">
    <location>
        <begin position="25"/>
        <end position="419"/>
    </location>
</feature>
<dbReference type="Proteomes" id="UP000077278">
    <property type="component" value="Unassembled WGS sequence"/>
</dbReference>
<dbReference type="InterPro" id="IPR046357">
    <property type="entry name" value="PPIase_dom_sf"/>
</dbReference>
<gene>
    <name evidence="11" type="primary">fkpA_1</name>
    <name evidence="11" type="ORF">SAMEA2273136_00556</name>
    <name evidence="10" type="ORF">SAMEA2273443_02949</name>
</gene>
<dbReference type="Pfam" id="PF01346">
    <property type="entry name" value="FKBP_N"/>
    <property type="match status" value="1"/>
</dbReference>
<evidence type="ECO:0000256" key="5">
    <source>
        <dbReference type="ARBA" id="ARBA00023235"/>
    </source>
</evidence>
<keyword evidence="7" id="KW-0175">Coiled coil</keyword>
<evidence type="ECO:0000313" key="10">
    <source>
        <dbReference type="EMBL" id="SAA80974.1"/>
    </source>
</evidence>
<dbReference type="GO" id="GO:0003755">
    <property type="term" value="F:peptidyl-prolyl cis-trans isomerase activity"/>
    <property type="evidence" value="ECO:0007669"/>
    <property type="project" value="UniProtKB-KW"/>
</dbReference>
<dbReference type="EMBL" id="FKDK01000012">
    <property type="protein sequence ID" value="SAA80974.1"/>
    <property type="molecule type" value="Genomic_DNA"/>
</dbReference>
<proteinExistence type="inferred from homology"/>
<name>A0ABD7KCB9_9ENTR</name>
<dbReference type="Gene3D" id="1.10.287.460">
    <property type="entry name" value="Peptidyl-prolyl cis-trans isomerase, FKBP-type, N-terminal domain"/>
    <property type="match status" value="1"/>
</dbReference>
<keyword evidence="8" id="KW-0732">Signal</keyword>
<dbReference type="Gene3D" id="3.10.50.40">
    <property type="match status" value="1"/>
</dbReference>
<dbReference type="EC" id="5.2.1.8" evidence="3 6"/>
<evidence type="ECO:0000256" key="1">
    <source>
        <dbReference type="ARBA" id="ARBA00000971"/>
    </source>
</evidence>
<sequence length="419" mass="46238">MTNRRLTKLSFCLATLVLAPRINAAEPALTGYNSDNTIPYSLFDDTEKKQPWIKPPAPRTPALRPATAGQAKENQRVQSLEKTLSEQQLLYKETLGKHAEKIQSLQNQLRSSEVDREAMAAQREKLDALQRALAEAQAQHDNSDRELAELRTKVAAHQMLEDSRAITESAFADRLKEKEDSLLAMSQQIEALKAENNVLSEKQQAVKPQTREQKMSYANGVAFASDIVRVLRAQQEVGIEPDRPMVLAGLKDAFGQRIALPKDEIADLVSDLDRQLNEKVADQQQQQMQTASQQKKLGEELIKKTKNRAGMKEMDGAYYVVIKKGKGAKLSADSTADMLITGKLADGTVFDKSGEQNEVQQLKIDTLLPAVSKIISQNNVGSELEIILPPELAFGEQGAEPLIPPGATLVLNIKIIGVL</sequence>
<accession>A0ABD7KCB9</accession>
<keyword evidence="5 6" id="KW-0413">Isomerase</keyword>
<dbReference type="PROSITE" id="PS50059">
    <property type="entry name" value="FKBP_PPIASE"/>
    <property type="match status" value="1"/>
</dbReference>
<keyword evidence="4 6" id="KW-0697">Rotamase</keyword>
<dbReference type="InterPro" id="IPR001179">
    <property type="entry name" value="PPIase_FKBP_dom"/>
</dbReference>
<comment type="caution">
    <text evidence="11">The sequence shown here is derived from an EMBL/GenBank/DDBJ whole genome shotgun (WGS) entry which is preliminary data.</text>
</comment>